<gene>
    <name evidence="2" type="ORF">TCIL3000_0_35810</name>
</gene>
<feature type="transmembrane region" description="Helical" evidence="1">
    <location>
        <begin position="29"/>
        <end position="50"/>
    </location>
</feature>
<keyword evidence="3" id="KW-1185">Reference proteome</keyword>
<name>F9W6B9_TRYCI</name>
<dbReference type="VEuPathDB" id="TriTrypDB:TcIL3000_0_35810"/>
<proteinExistence type="predicted"/>
<dbReference type="Proteomes" id="UP000000702">
    <property type="component" value="Unassembled WGS sequence"/>
</dbReference>
<sequence length="172" mass="18713">MHVSSLVVPCRESAAGAIAPPPFHTACTYFETSLVLLLVSFSCTAMITLPSGTGEWLAGCVYVCLCGVAGPACRGLSAPNCHVHCFDVVHFHGVCLSGATGASVTFLLLYFLCTVCFFAFLFLISYLHVYFLYCFSFIFYYFLKSNSVLDILSSSRDSSVNTSCERERGQLS</sequence>
<organism evidence="2 3">
    <name type="scientific">Trypanosoma congolense (strain IL3000)</name>
    <dbReference type="NCBI Taxonomy" id="1068625"/>
    <lineage>
        <taxon>Eukaryota</taxon>
        <taxon>Discoba</taxon>
        <taxon>Euglenozoa</taxon>
        <taxon>Kinetoplastea</taxon>
        <taxon>Metakinetoplastina</taxon>
        <taxon>Trypanosomatida</taxon>
        <taxon>Trypanosomatidae</taxon>
        <taxon>Trypanosoma</taxon>
        <taxon>Nannomonas</taxon>
    </lineage>
</organism>
<evidence type="ECO:0000313" key="3">
    <source>
        <dbReference type="Proteomes" id="UP000000702"/>
    </source>
</evidence>
<evidence type="ECO:0000256" key="1">
    <source>
        <dbReference type="SAM" id="Phobius"/>
    </source>
</evidence>
<evidence type="ECO:0000313" key="2">
    <source>
        <dbReference type="EMBL" id="CCD12724.1"/>
    </source>
</evidence>
<accession>F9W6B9</accession>
<keyword evidence="1" id="KW-1133">Transmembrane helix</keyword>
<comment type="caution">
    <text evidence="2">The sequence shown here is derived from an EMBL/GenBank/DDBJ whole genome shotgun (WGS) entry which is preliminary data.</text>
</comment>
<feature type="transmembrane region" description="Helical" evidence="1">
    <location>
        <begin position="56"/>
        <end position="76"/>
    </location>
</feature>
<keyword evidence="1" id="KW-0472">Membrane</keyword>
<feature type="transmembrane region" description="Helical" evidence="1">
    <location>
        <begin position="88"/>
        <end position="111"/>
    </location>
</feature>
<reference evidence="2 3" key="2">
    <citation type="journal article" date="2012" name="Proc. Natl. Acad. Sci. U.S.A.">
        <title>Antigenic diversity is generated by distinct evolutionary mechanisms in African trypanosome species.</title>
        <authorList>
            <person name="Jackson A.P."/>
            <person name="Berry A."/>
            <person name="Aslett M."/>
            <person name="Allison H.C."/>
            <person name="Burton P."/>
            <person name="Vavrova-Anderson J."/>
            <person name="Brown R."/>
            <person name="Browne H."/>
            <person name="Corton N."/>
            <person name="Hauser H."/>
            <person name="Gamble J."/>
            <person name="Gilderthorp R."/>
            <person name="Marcello L."/>
            <person name="McQuillan J."/>
            <person name="Otto T.D."/>
            <person name="Quail M.A."/>
            <person name="Sanders M.J."/>
            <person name="van Tonder A."/>
            <person name="Ginger M.L."/>
            <person name="Field M.C."/>
            <person name="Barry J.D."/>
            <person name="Hertz-Fowler C."/>
            <person name="Berriman M."/>
        </authorList>
    </citation>
    <scope>NUCLEOTIDE SEQUENCE [LARGE SCALE GENOMIC DNA]</scope>
    <source>
        <strain evidence="2 3">IL3000</strain>
    </source>
</reference>
<dbReference type="AlphaFoldDB" id="F9W6B9"/>
<keyword evidence="1" id="KW-0812">Transmembrane</keyword>
<reference evidence="3" key="1">
    <citation type="submission" date="2011-07" db="EMBL/GenBank/DDBJ databases">
        <title>Divergent evolution of antigenic variation in African trypanosomes.</title>
        <authorList>
            <person name="Jackson A.P."/>
            <person name="Berry A."/>
            <person name="Allison H.C."/>
            <person name="Burton P."/>
            <person name="Anderson J."/>
            <person name="Aslett M."/>
            <person name="Brown R."/>
            <person name="Corton N."/>
            <person name="Harris D."/>
            <person name="Hauser H."/>
            <person name="Gamble J."/>
            <person name="Gilderthorp R."/>
            <person name="McQuillan J."/>
            <person name="Quail M.A."/>
            <person name="Sanders M."/>
            <person name="Van Tonder A."/>
            <person name="Ginger M.L."/>
            <person name="Donelson J.E."/>
            <person name="Field M.C."/>
            <person name="Barry J.D."/>
            <person name="Berriman M."/>
            <person name="Hertz-Fowler C."/>
        </authorList>
    </citation>
    <scope>NUCLEOTIDE SEQUENCE [LARGE SCALE GENOMIC DNA]</scope>
    <source>
        <strain evidence="3">IL3000</strain>
    </source>
</reference>
<protein>
    <submittedName>
        <fullName evidence="2">WGS project CAEQ00000000 data, annotated contig 1446</fullName>
    </submittedName>
</protein>
<dbReference type="EMBL" id="CAEQ01000847">
    <property type="protein sequence ID" value="CCD12724.1"/>
    <property type="molecule type" value="Genomic_DNA"/>
</dbReference>
<feature type="transmembrane region" description="Helical" evidence="1">
    <location>
        <begin position="117"/>
        <end position="143"/>
    </location>
</feature>